<dbReference type="Gene3D" id="2.40.100.20">
    <property type="match status" value="1"/>
</dbReference>
<evidence type="ECO:0000313" key="4">
    <source>
        <dbReference type="Proteomes" id="UP000295388"/>
    </source>
</evidence>
<dbReference type="EMBL" id="SNWQ01000003">
    <property type="protein sequence ID" value="TDO51718.1"/>
    <property type="molecule type" value="Genomic_DNA"/>
</dbReference>
<evidence type="ECO:0000313" key="3">
    <source>
        <dbReference type="EMBL" id="TDO51718.1"/>
    </source>
</evidence>
<dbReference type="InterPro" id="IPR029000">
    <property type="entry name" value="Cyclophilin-like_dom_sf"/>
</dbReference>
<name>A0A4R6KK69_9ACTN</name>
<evidence type="ECO:0000259" key="2">
    <source>
        <dbReference type="Pfam" id="PF18050"/>
    </source>
</evidence>
<sequence length="226" mass="23696">MLCRYTLRQRLPQARENLNPCVMATTIKKLTTPLAGLAATIGLLAGCTTDDSSSVPATRSSSAPPTTADAPSPTSPSTPATQSASPASPASPSSATSATAPAPGSNVAGTVVRFTSGGTQIDVTIDRNTPAARDFVSMLPLTLEFEDYSNSEKIAYLPRKLNTAGTPGSEPRNGDFSYYAPWGDIIFYYNAHGGYSDQVPRLGTYQATRDQLEALEGSSVTIQVAR</sequence>
<dbReference type="SUPFAM" id="SSF50891">
    <property type="entry name" value="Cyclophilin-like"/>
    <property type="match status" value="1"/>
</dbReference>
<reference evidence="3 4" key="1">
    <citation type="submission" date="2019-03" db="EMBL/GenBank/DDBJ databases">
        <title>Genomic Encyclopedia of Type Strains, Phase III (KMG-III): the genomes of soil and plant-associated and newly described type strains.</title>
        <authorList>
            <person name="Whitman W."/>
        </authorList>
    </citation>
    <scope>NUCLEOTIDE SEQUENCE [LARGE SCALE GENOMIC DNA]</scope>
    <source>
        <strain evidence="3 4">VKM Ac-2527</strain>
    </source>
</reference>
<evidence type="ECO:0000256" key="1">
    <source>
        <dbReference type="SAM" id="MobiDB-lite"/>
    </source>
</evidence>
<feature type="compositionally biased region" description="Low complexity" evidence="1">
    <location>
        <begin position="49"/>
        <end position="103"/>
    </location>
</feature>
<dbReference type="Proteomes" id="UP000295388">
    <property type="component" value="Unassembled WGS sequence"/>
</dbReference>
<dbReference type="InterPro" id="IPR041183">
    <property type="entry name" value="Cyclophilin-like"/>
</dbReference>
<keyword evidence="4" id="KW-1185">Reference proteome</keyword>
<feature type="region of interest" description="Disordered" evidence="1">
    <location>
        <begin position="49"/>
        <end position="106"/>
    </location>
</feature>
<comment type="caution">
    <text evidence="3">The sequence shown here is derived from an EMBL/GenBank/DDBJ whole genome shotgun (WGS) entry which is preliminary data.</text>
</comment>
<accession>A0A4R6KK69</accession>
<feature type="domain" description="Cyclophilin-like" evidence="2">
    <location>
        <begin position="115"/>
        <end position="222"/>
    </location>
</feature>
<proteinExistence type="predicted"/>
<dbReference type="AlphaFoldDB" id="A0A4R6KK69"/>
<organism evidence="3 4">
    <name type="scientific">Kribbella caucasensis</name>
    <dbReference type="NCBI Taxonomy" id="2512215"/>
    <lineage>
        <taxon>Bacteria</taxon>
        <taxon>Bacillati</taxon>
        <taxon>Actinomycetota</taxon>
        <taxon>Actinomycetes</taxon>
        <taxon>Propionibacteriales</taxon>
        <taxon>Kribbellaceae</taxon>
        <taxon>Kribbella</taxon>
    </lineage>
</organism>
<gene>
    <name evidence="3" type="ORF">EV643_103457</name>
</gene>
<dbReference type="Pfam" id="PF18050">
    <property type="entry name" value="Cyclophil_like2"/>
    <property type="match status" value="1"/>
</dbReference>
<protein>
    <recommendedName>
        <fullName evidence="2">Cyclophilin-like domain-containing protein</fullName>
    </recommendedName>
</protein>